<feature type="region of interest" description="Disordered" evidence="1">
    <location>
        <begin position="1"/>
        <end position="53"/>
    </location>
</feature>
<feature type="compositionally biased region" description="Low complexity" evidence="1">
    <location>
        <begin position="285"/>
        <end position="298"/>
    </location>
</feature>
<evidence type="ECO:0000313" key="3">
    <source>
        <dbReference type="Proteomes" id="UP001292094"/>
    </source>
</evidence>
<name>A0AAE1NU12_9EUCA</name>
<proteinExistence type="predicted"/>
<feature type="compositionally biased region" description="Polar residues" evidence="1">
    <location>
        <begin position="484"/>
        <end position="496"/>
    </location>
</feature>
<protein>
    <submittedName>
        <fullName evidence="2">Uncharacterized protein</fullName>
    </submittedName>
</protein>
<feature type="region of interest" description="Disordered" evidence="1">
    <location>
        <begin position="590"/>
        <end position="610"/>
    </location>
</feature>
<feature type="compositionally biased region" description="Polar residues" evidence="1">
    <location>
        <begin position="299"/>
        <end position="314"/>
    </location>
</feature>
<dbReference type="AlphaFoldDB" id="A0AAE1NU12"/>
<organism evidence="2 3">
    <name type="scientific">Petrolisthes manimaculis</name>
    <dbReference type="NCBI Taxonomy" id="1843537"/>
    <lineage>
        <taxon>Eukaryota</taxon>
        <taxon>Metazoa</taxon>
        <taxon>Ecdysozoa</taxon>
        <taxon>Arthropoda</taxon>
        <taxon>Crustacea</taxon>
        <taxon>Multicrustacea</taxon>
        <taxon>Malacostraca</taxon>
        <taxon>Eumalacostraca</taxon>
        <taxon>Eucarida</taxon>
        <taxon>Decapoda</taxon>
        <taxon>Pleocyemata</taxon>
        <taxon>Anomura</taxon>
        <taxon>Galatheoidea</taxon>
        <taxon>Porcellanidae</taxon>
        <taxon>Petrolisthes</taxon>
    </lineage>
</organism>
<dbReference type="EMBL" id="JAWZYT010004128">
    <property type="protein sequence ID" value="KAK4295180.1"/>
    <property type="molecule type" value="Genomic_DNA"/>
</dbReference>
<accession>A0AAE1NU12</accession>
<dbReference type="Proteomes" id="UP001292094">
    <property type="component" value="Unassembled WGS sequence"/>
</dbReference>
<gene>
    <name evidence="2" type="ORF">Pmani_032236</name>
</gene>
<feature type="compositionally biased region" description="Low complexity" evidence="1">
    <location>
        <begin position="315"/>
        <end position="333"/>
    </location>
</feature>
<evidence type="ECO:0000313" key="2">
    <source>
        <dbReference type="EMBL" id="KAK4295180.1"/>
    </source>
</evidence>
<keyword evidence="3" id="KW-1185">Reference proteome</keyword>
<feature type="region of interest" description="Disordered" evidence="1">
    <location>
        <begin position="285"/>
        <end position="506"/>
    </location>
</feature>
<feature type="compositionally biased region" description="Basic residues" evidence="1">
    <location>
        <begin position="15"/>
        <end position="24"/>
    </location>
</feature>
<reference evidence="2" key="1">
    <citation type="submission" date="2023-11" db="EMBL/GenBank/DDBJ databases">
        <title>Genome assemblies of two species of porcelain crab, Petrolisthes cinctipes and Petrolisthes manimaculis (Anomura: Porcellanidae).</title>
        <authorList>
            <person name="Angst P."/>
        </authorList>
    </citation>
    <scope>NUCLEOTIDE SEQUENCE</scope>
    <source>
        <strain evidence="2">PB745_02</strain>
        <tissue evidence="2">Gill</tissue>
    </source>
</reference>
<feature type="compositionally biased region" description="Low complexity" evidence="1">
    <location>
        <begin position="340"/>
        <end position="355"/>
    </location>
</feature>
<feature type="compositionally biased region" description="Low complexity" evidence="1">
    <location>
        <begin position="421"/>
        <end position="433"/>
    </location>
</feature>
<evidence type="ECO:0000256" key="1">
    <source>
        <dbReference type="SAM" id="MobiDB-lite"/>
    </source>
</evidence>
<comment type="caution">
    <text evidence="2">The sequence shown here is derived from an EMBL/GenBank/DDBJ whole genome shotgun (WGS) entry which is preliminary data.</text>
</comment>
<feature type="compositionally biased region" description="Basic residues" evidence="1">
    <location>
        <begin position="33"/>
        <end position="47"/>
    </location>
</feature>
<sequence>MSLKTTNHQREKKSSRTSKSRVKSTNHTADFRKRSKTNTARHTKKSTLHTDYNGQKKSTIRFADLARKSEFDTGASNAKDSQLNIQIWIEELEKYFELKDLSTDAQRINEALVQAVFLDRESRDFVLTCANLDTWESFRDHLAKERRSHHPPHPFAVVRELMSMKIGVEEKFMAFICRVDFLRDKLLSALHSFSWLDENDRLDANVVVNMLATVACENACPPTIIPYLSHKEYMRDINHVQVLCSLYDENSRLTPNELEKYMNTVQSCSWVDFVSEICNESQYSSPSASPCDSSQNSSTQLNSPMSCSSSLHRQSSTMPSTPMLSTPVTLLSTPLPPVTPSSKSPSSSEPGTPSLIPLVTASPGQDLSLMPQPGPTHATPEMPVARLDPSPPPPEKTPHTCRRITNPSPPPPPAAEKTSLKCKPLTCKPTTTKPSPPAEKIPLTHKLKTEASPRPSPTTEKSKSSCKPKTEPSTPPPEKISLNHKPTTKASPTIKSSPAVEKTPLKHHHARTLQHMIDLHVHTLLQSHGIHAHTLHHQDHHAHTLQHKEGIHAHTLLQSHGIHAHTLHHPQGPSHHYMAKNESIIHPHITPRQQQQHQHQHHRDTYLKTP</sequence>